<dbReference type="InterPro" id="IPR052550">
    <property type="entry name" value="Pyrimidine_5'-ntase_YjjG"/>
</dbReference>
<dbReference type="EMBL" id="BAAARV010000033">
    <property type="protein sequence ID" value="GAA2353795.1"/>
    <property type="molecule type" value="Genomic_DNA"/>
</dbReference>
<evidence type="ECO:0000313" key="1">
    <source>
        <dbReference type="EMBL" id="GAA2353795.1"/>
    </source>
</evidence>
<organism evidence="1 2">
    <name type="scientific">Dactylosporangium salmoneum</name>
    <dbReference type="NCBI Taxonomy" id="53361"/>
    <lineage>
        <taxon>Bacteria</taxon>
        <taxon>Bacillati</taxon>
        <taxon>Actinomycetota</taxon>
        <taxon>Actinomycetes</taxon>
        <taxon>Micromonosporales</taxon>
        <taxon>Micromonosporaceae</taxon>
        <taxon>Dactylosporangium</taxon>
    </lineage>
</organism>
<dbReference type="PANTHER" id="PTHR47478">
    <property type="match status" value="1"/>
</dbReference>
<dbReference type="InterPro" id="IPR023214">
    <property type="entry name" value="HAD_sf"/>
</dbReference>
<reference evidence="2" key="1">
    <citation type="journal article" date="2019" name="Int. J. Syst. Evol. Microbiol.">
        <title>The Global Catalogue of Microorganisms (GCM) 10K type strain sequencing project: providing services to taxonomists for standard genome sequencing and annotation.</title>
        <authorList>
            <consortium name="The Broad Institute Genomics Platform"/>
            <consortium name="The Broad Institute Genome Sequencing Center for Infectious Disease"/>
            <person name="Wu L."/>
            <person name="Ma J."/>
        </authorList>
    </citation>
    <scope>NUCLEOTIDE SEQUENCE [LARGE SCALE GENOMIC DNA]</scope>
    <source>
        <strain evidence="2">JCM 3272</strain>
    </source>
</reference>
<gene>
    <name evidence="1" type="ORF">GCM10010170_045370</name>
</gene>
<evidence type="ECO:0008006" key="3">
    <source>
        <dbReference type="Google" id="ProtNLM"/>
    </source>
</evidence>
<dbReference type="InterPro" id="IPR006439">
    <property type="entry name" value="HAD-SF_hydro_IA"/>
</dbReference>
<dbReference type="Pfam" id="PF00702">
    <property type="entry name" value="Hydrolase"/>
    <property type="match status" value="1"/>
</dbReference>
<dbReference type="NCBIfam" id="TIGR01549">
    <property type="entry name" value="HAD-SF-IA-v1"/>
    <property type="match status" value="1"/>
</dbReference>
<sequence length="244" mass="27046">MRWFVELTAQVGEDEDLFDINLVTYPARVPLLLLGLDDTLLDRAGAFRAWACEFLARIGAPEYDLEWLLSVDADGIGSAWDVAEALRERYGLRYSAIDLVEEIRGAVMERMRLDPLTACALAIAEDSGWVPVCVTNGESRQQEAKLRKTGLDRYLADWVISEEAGVRKPNPRIFAIAAERARMRLGGAWLIGDSPEADIGGADAAGVNSVWLHRGRRWSEPRYAPTRTADGVIAAIAEVMASRW</sequence>
<dbReference type="InterPro" id="IPR036412">
    <property type="entry name" value="HAD-like_sf"/>
</dbReference>
<accession>A0ABP5TKC1</accession>
<dbReference type="Gene3D" id="1.10.150.520">
    <property type="match status" value="1"/>
</dbReference>
<dbReference type="Proteomes" id="UP001501444">
    <property type="component" value="Unassembled WGS sequence"/>
</dbReference>
<evidence type="ECO:0000313" key="2">
    <source>
        <dbReference type="Proteomes" id="UP001501444"/>
    </source>
</evidence>
<dbReference type="Gene3D" id="3.40.50.1000">
    <property type="entry name" value="HAD superfamily/HAD-like"/>
    <property type="match status" value="1"/>
</dbReference>
<protein>
    <recommendedName>
        <fullName evidence="3">Hydrolase of the HAD superfamily</fullName>
    </recommendedName>
</protein>
<dbReference type="PANTHER" id="PTHR47478:SF1">
    <property type="entry name" value="PYRIMIDINE 5'-NUCLEOTIDASE YJJG"/>
    <property type="match status" value="1"/>
</dbReference>
<proteinExistence type="predicted"/>
<dbReference type="SUPFAM" id="SSF56784">
    <property type="entry name" value="HAD-like"/>
    <property type="match status" value="1"/>
</dbReference>
<keyword evidence="2" id="KW-1185">Reference proteome</keyword>
<name>A0ABP5TKC1_9ACTN</name>
<comment type="caution">
    <text evidence="1">The sequence shown here is derived from an EMBL/GenBank/DDBJ whole genome shotgun (WGS) entry which is preliminary data.</text>
</comment>